<dbReference type="Pfam" id="PF02594">
    <property type="entry name" value="DUF167"/>
    <property type="match status" value="1"/>
</dbReference>
<comment type="caution">
    <text evidence="2">The sequence shown here is derived from an EMBL/GenBank/DDBJ whole genome shotgun (WGS) entry which is preliminary data.</text>
</comment>
<dbReference type="Gene3D" id="3.30.1200.10">
    <property type="entry name" value="YggU-like"/>
    <property type="match status" value="1"/>
</dbReference>
<comment type="similarity">
    <text evidence="1">Belongs to the UPF0235 family.</text>
</comment>
<dbReference type="AlphaFoldDB" id="A0A1G2QME6"/>
<evidence type="ECO:0008006" key="4">
    <source>
        <dbReference type="Google" id="ProtNLM"/>
    </source>
</evidence>
<dbReference type="InterPro" id="IPR003746">
    <property type="entry name" value="DUF167"/>
</dbReference>
<evidence type="ECO:0000313" key="3">
    <source>
        <dbReference type="Proteomes" id="UP000179245"/>
    </source>
</evidence>
<gene>
    <name evidence="2" type="ORF">A2117_02770</name>
</gene>
<dbReference type="SUPFAM" id="SSF69786">
    <property type="entry name" value="YggU-like"/>
    <property type="match status" value="1"/>
</dbReference>
<proteinExistence type="inferred from homology"/>
<protein>
    <recommendedName>
        <fullName evidence="4">DUF167 domain-containing protein</fullName>
    </recommendedName>
</protein>
<feature type="non-terminal residue" evidence="2">
    <location>
        <position position="1"/>
    </location>
</feature>
<name>A0A1G2QME6_9BACT</name>
<accession>A0A1G2QME6</accession>
<reference evidence="2 3" key="1">
    <citation type="journal article" date="2016" name="Nat. Commun.">
        <title>Thousands of microbial genomes shed light on interconnected biogeochemical processes in an aquifer system.</title>
        <authorList>
            <person name="Anantharaman K."/>
            <person name="Brown C.T."/>
            <person name="Hug L.A."/>
            <person name="Sharon I."/>
            <person name="Castelle C.J."/>
            <person name="Probst A.J."/>
            <person name="Thomas B.C."/>
            <person name="Singh A."/>
            <person name="Wilkins M.J."/>
            <person name="Karaoz U."/>
            <person name="Brodie E.L."/>
            <person name="Williams K.H."/>
            <person name="Hubbard S.S."/>
            <person name="Banfield J.F."/>
        </authorList>
    </citation>
    <scope>NUCLEOTIDE SEQUENCE [LARGE SCALE GENOMIC DNA]</scope>
</reference>
<dbReference type="SMART" id="SM01152">
    <property type="entry name" value="DUF167"/>
    <property type="match status" value="1"/>
</dbReference>
<dbReference type="NCBIfam" id="TIGR00251">
    <property type="entry name" value="DUF167 family protein"/>
    <property type="match status" value="1"/>
</dbReference>
<sequence>NARENSLEKVGEKFLASVKTKPKEGGANSAVIKLVANYFVAPIKNIIIISGHKSKNKKIAVYM</sequence>
<dbReference type="EMBL" id="MHTO01000029">
    <property type="protein sequence ID" value="OHA61686.1"/>
    <property type="molecule type" value="Genomic_DNA"/>
</dbReference>
<organism evidence="2 3">
    <name type="scientific">Candidatus Wildermuthbacteria bacterium GWA2_46_15</name>
    <dbReference type="NCBI Taxonomy" id="1802443"/>
    <lineage>
        <taxon>Bacteria</taxon>
        <taxon>Candidatus Wildermuthiibacteriota</taxon>
    </lineage>
</organism>
<dbReference type="Proteomes" id="UP000179245">
    <property type="component" value="Unassembled WGS sequence"/>
</dbReference>
<evidence type="ECO:0000256" key="1">
    <source>
        <dbReference type="ARBA" id="ARBA00010364"/>
    </source>
</evidence>
<dbReference type="InterPro" id="IPR036591">
    <property type="entry name" value="YggU-like_sf"/>
</dbReference>
<evidence type="ECO:0000313" key="2">
    <source>
        <dbReference type="EMBL" id="OHA61686.1"/>
    </source>
</evidence>